<gene>
    <name evidence="1" type="ordered locus">Spiaf_0407</name>
</gene>
<dbReference type="OrthoDB" id="240864at2"/>
<dbReference type="CDD" id="cd09737">
    <property type="entry name" value="Csy3_I-F"/>
    <property type="match status" value="1"/>
</dbReference>
<dbReference type="Proteomes" id="UP000007383">
    <property type="component" value="Chromosome"/>
</dbReference>
<dbReference type="eggNOG" id="ENOG502Z7PG">
    <property type="taxonomic scope" value="Bacteria"/>
</dbReference>
<protein>
    <submittedName>
        <fullName evidence="1">CRISPR type I-F/YPEST-associated protein Csy3</fullName>
    </submittedName>
</protein>
<organism evidence="1 2">
    <name type="scientific">Spirochaeta africana (strain ATCC 700263 / DSM 8902 / Z-7692)</name>
    <dbReference type="NCBI Taxonomy" id="889378"/>
    <lineage>
        <taxon>Bacteria</taxon>
        <taxon>Pseudomonadati</taxon>
        <taxon>Spirochaetota</taxon>
        <taxon>Spirochaetia</taxon>
        <taxon>Spirochaetales</taxon>
        <taxon>Spirochaetaceae</taxon>
        <taxon>Spirochaeta</taxon>
    </lineage>
</organism>
<dbReference type="AlphaFoldDB" id="H9UG69"/>
<name>H9UG69_SPIAZ</name>
<reference evidence="2" key="1">
    <citation type="journal article" date="2013" name="Stand. Genomic Sci.">
        <title>Complete genome sequence of the halophilic bacterium Spirochaeta africana type strain (Z-7692(T)) from the alkaline Lake Magadi in the East African Rift.</title>
        <authorList>
            <person name="Liolos K."/>
            <person name="Abt B."/>
            <person name="Scheuner C."/>
            <person name="Teshima H."/>
            <person name="Held B."/>
            <person name="Lapidus A."/>
            <person name="Nolan M."/>
            <person name="Lucas S."/>
            <person name="Deshpande S."/>
            <person name="Cheng J.F."/>
            <person name="Tapia R."/>
            <person name="Goodwin L.A."/>
            <person name="Pitluck S."/>
            <person name="Pagani I."/>
            <person name="Ivanova N."/>
            <person name="Mavromatis K."/>
            <person name="Mikhailova N."/>
            <person name="Huntemann M."/>
            <person name="Pati A."/>
            <person name="Chen A."/>
            <person name="Palaniappan K."/>
            <person name="Land M."/>
            <person name="Rohde M."/>
            <person name="Tindall B.J."/>
            <person name="Detter J.C."/>
            <person name="Goker M."/>
            <person name="Bristow J."/>
            <person name="Eisen J.A."/>
            <person name="Markowitz V."/>
            <person name="Hugenholtz P."/>
            <person name="Woyke T."/>
            <person name="Klenk H.P."/>
            <person name="Kyrpides N.C."/>
        </authorList>
    </citation>
    <scope>NUCLEOTIDE SEQUENCE</scope>
    <source>
        <strain evidence="2">ATCC 700263 / DSM 8902 / Z-7692</strain>
    </source>
</reference>
<dbReference type="RefSeq" id="WP_014454509.1">
    <property type="nucleotide sequence ID" value="NC_017098.1"/>
</dbReference>
<dbReference type="NCBIfam" id="TIGR02566">
    <property type="entry name" value="cas_Csy3"/>
    <property type="match status" value="1"/>
</dbReference>
<keyword evidence="2" id="KW-1185">Reference proteome</keyword>
<dbReference type="EMBL" id="CP003282">
    <property type="protein sequence ID" value="AFG36512.1"/>
    <property type="molecule type" value="Genomic_DNA"/>
</dbReference>
<evidence type="ECO:0000313" key="2">
    <source>
        <dbReference type="Proteomes" id="UP000007383"/>
    </source>
</evidence>
<dbReference type="HOGENOM" id="CLU_063672_0_0_12"/>
<dbReference type="PATRIC" id="fig|889378.3.peg.411"/>
<dbReference type="STRING" id="889378.Spiaf_0407"/>
<dbReference type="InterPro" id="IPR013399">
    <property type="entry name" value="CRISPR-assoc_prot_Csy3"/>
</dbReference>
<sequence>MAKSKETMASVLAYEKKIVPSDARMYGTIWEARHSERKPLNIIEKSIRGTISNRLSTALKNDPSKIDAEVEKANLQKVDSCGLAMEQDTLCIEFTLKVLSGVENPSACNNVQFLETYQIAAQDYIARENFTELGKRYAVNIANGRFLWRNRFGADSVEIRVEQLGSDEHEEPMIFNAFSYSVKSFDTDDTDVQKLGNEIAKVLSGKVSHKLFRISAYAKVGLGQEVYPSEELVLDKGKGNKGKVLFDINGVAGMHSQKIGNAIRTIDTWYPEYADSTVGPIAVEPYGAVTTLGKAFRTPKNKSDFYTLFDNFSRGGKLASIEEEHYVMAVLVRGGVFGESSKE</sequence>
<dbReference type="KEGG" id="sfc:Spiaf_0407"/>
<evidence type="ECO:0000313" key="1">
    <source>
        <dbReference type="EMBL" id="AFG36512.1"/>
    </source>
</evidence>
<accession>H9UG69</accession>
<proteinExistence type="predicted"/>
<dbReference type="Pfam" id="PF09615">
    <property type="entry name" value="Cas_Csy3"/>
    <property type="match status" value="1"/>
</dbReference>